<evidence type="ECO:0000313" key="8">
    <source>
        <dbReference type="Proteomes" id="UP000736672"/>
    </source>
</evidence>
<dbReference type="PANTHER" id="PTHR43788:SF8">
    <property type="entry name" value="DNA-BINDING PROTEIN SMUBP-2"/>
    <property type="match status" value="1"/>
</dbReference>
<dbReference type="Pfam" id="PF13087">
    <property type="entry name" value="AAA_12"/>
    <property type="match status" value="1"/>
</dbReference>
<feature type="compositionally biased region" description="Basic and acidic residues" evidence="5">
    <location>
        <begin position="626"/>
        <end position="637"/>
    </location>
</feature>
<keyword evidence="4" id="KW-0067">ATP-binding</keyword>
<sequence>MSRHDHTRPPKGAADHHLIPVVFDSYHDAKATSKRSDRLNTVAILGDPDIKNGKKRVTAVFRLHQHARVWPNTAQRNARLKPLLNDILIGNGARFTPRHDNIDSARPIGQLPALNIFHFGAHPRVVELCEMKLDEYDHRRFLTYFSKLALGVTVASAPGGSGKSRLSSIVDTLFGHIVGIDKTFVSAPSNGACSNIEEKIDSMNLEITEELVNEGHELPNLMSVRGYAIEQEARNCLQILCGNGYRESDELDPCPWKFHHSLCWWTFLVLGYNIADMQALNLVQDNKELCDLHLQLEALRDLPDPTTAGSSHEKDDTEGVITVREYAERQSGLKRQFTLRKDIVRLMSQVVICSNFVVVTPSIAASEPYQTYNNQCARAVILDEAAAMHRTDGLIVYGNTPRPMIVLMTANQKDEAGNDINRFGDDARVSFLSWWLHLGFPAFHLYRQYRMAPGMFDLSLELVYHNLKDEFKYAESCEQTNFSHAGDIWAYLQHTANLVLPADTMAPVFINCHNCPSRVDSVSKSRYTARAVECMVKWLQSFIGALGVPTDRIAAITPYRANSQHIRSRFSAEPTLEGIEVSTIDTFMGREADIVLLCLARLNVAITRHKTALFVVGDIDTIPAPDSDRPKRPRTEDAMAEDGAPVKVNLRMMTKMFQLFRDDGMIIHLQGDPNVDPDA</sequence>
<feature type="domain" description="DNA2/NAM7 helicase-like C-terminal" evidence="6">
    <location>
        <begin position="442"/>
        <end position="618"/>
    </location>
</feature>
<dbReference type="GO" id="GO:0016787">
    <property type="term" value="F:hydrolase activity"/>
    <property type="evidence" value="ECO:0007669"/>
    <property type="project" value="UniProtKB-KW"/>
</dbReference>
<name>A0A9P9L6C0_FUSSL</name>
<dbReference type="AlphaFoldDB" id="A0A9P9L6C0"/>
<keyword evidence="1" id="KW-0547">Nucleotide-binding</keyword>
<keyword evidence="3" id="KW-0347">Helicase</keyword>
<evidence type="ECO:0000256" key="5">
    <source>
        <dbReference type="SAM" id="MobiDB-lite"/>
    </source>
</evidence>
<proteinExistence type="predicted"/>
<keyword evidence="8" id="KW-1185">Reference proteome</keyword>
<dbReference type="Gene3D" id="3.40.50.300">
    <property type="entry name" value="P-loop containing nucleotide triphosphate hydrolases"/>
    <property type="match status" value="2"/>
</dbReference>
<feature type="region of interest" description="Disordered" evidence="5">
    <location>
        <begin position="624"/>
        <end position="643"/>
    </location>
</feature>
<reference evidence="7" key="1">
    <citation type="journal article" date="2021" name="Nat. Commun.">
        <title>Genetic determinants of endophytism in the Arabidopsis root mycobiome.</title>
        <authorList>
            <person name="Mesny F."/>
            <person name="Miyauchi S."/>
            <person name="Thiergart T."/>
            <person name="Pickel B."/>
            <person name="Atanasova L."/>
            <person name="Karlsson M."/>
            <person name="Huettel B."/>
            <person name="Barry K.W."/>
            <person name="Haridas S."/>
            <person name="Chen C."/>
            <person name="Bauer D."/>
            <person name="Andreopoulos W."/>
            <person name="Pangilinan J."/>
            <person name="LaButti K."/>
            <person name="Riley R."/>
            <person name="Lipzen A."/>
            <person name="Clum A."/>
            <person name="Drula E."/>
            <person name="Henrissat B."/>
            <person name="Kohler A."/>
            <person name="Grigoriev I.V."/>
            <person name="Martin F.M."/>
            <person name="Hacquard S."/>
        </authorList>
    </citation>
    <scope>NUCLEOTIDE SEQUENCE</scope>
    <source>
        <strain evidence="7">FSSC 5 MPI-SDFR-AT-0091</strain>
    </source>
</reference>
<evidence type="ECO:0000256" key="3">
    <source>
        <dbReference type="ARBA" id="ARBA00022806"/>
    </source>
</evidence>
<dbReference type="InterPro" id="IPR050534">
    <property type="entry name" value="Coronavir_polyprotein_1ab"/>
</dbReference>
<comment type="caution">
    <text evidence="7">The sequence shown here is derived from an EMBL/GenBank/DDBJ whole genome shotgun (WGS) entry which is preliminary data.</text>
</comment>
<dbReference type="InterPro" id="IPR041679">
    <property type="entry name" value="DNA2/NAM7-like_C"/>
</dbReference>
<dbReference type="GO" id="GO:0005524">
    <property type="term" value="F:ATP binding"/>
    <property type="evidence" value="ECO:0007669"/>
    <property type="project" value="UniProtKB-KW"/>
</dbReference>
<keyword evidence="2" id="KW-0378">Hydrolase</keyword>
<dbReference type="InterPro" id="IPR047187">
    <property type="entry name" value="SF1_C_Upf1"/>
</dbReference>
<dbReference type="PANTHER" id="PTHR43788">
    <property type="entry name" value="DNA2/NAM7 HELICASE FAMILY MEMBER"/>
    <property type="match status" value="1"/>
</dbReference>
<evidence type="ECO:0000256" key="2">
    <source>
        <dbReference type="ARBA" id="ARBA00022801"/>
    </source>
</evidence>
<gene>
    <name evidence="7" type="ORF">B0J15DRAFT_556516</name>
</gene>
<dbReference type="InterPro" id="IPR027417">
    <property type="entry name" value="P-loop_NTPase"/>
</dbReference>
<evidence type="ECO:0000259" key="6">
    <source>
        <dbReference type="Pfam" id="PF13087"/>
    </source>
</evidence>
<dbReference type="EMBL" id="JAGTJS010000001">
    <property type="protein sequence ID" value="KAH7274714.1"/>
    <property type="molecule type" value="Genomic_DNA"/>
</dbReference>
<organism evidence="7 8">
    <name type="scientific">Fusarium solani</name>
    <name type="common">Filamentous fungus</name>
    <dbReference type="NCBI Taxonomy" id="169388"/>
    <lineage>
        <taxon>Eukaryota</taxon>
        <taxon>Fungi</taxon>
        <taxon>Dikarya</taxon>
        <taxon>Ascomycota</taxon>
        <taxon>Pezizomycotina</taxon>
        <taxon>Sordariomycetes</taxon>
        <taxon>Hypocreomycetidae</taxon>
        <taxon>Hypocreales</taxon>
        <taxon>Nectriaceae</taxon>
        <taxon>Fusarium</taxon>
        <taxon>Fusarium solani species complex</taxon>
    </lineage>
</organism>
<dbReference type="OrthoDB" id="6513042at2759"/>
<dbReference type="SUPFAM" id="SSF52540">
    <property type="entry name" value="P-loop containing nucleoside triphosphate hydrolases"/>
    <property type="match status" value="1"/>
</dbReference>
<evidence type="ECO:0000313" key="7">
    <source>
        <dbReference type="EMBL" id="KAH7274714.1"/>
    </source>
</evidence>
<dbReference type="GO" id="GO:0043139">
    <property type="term" value="F:5'-3' DNA helicase activity"/>
    <property type="evidence" value="ECO:0007669"/>
    <property type="project" value="TreeGrafter"/>
</dbReference>
<evidence type="ECO:0000256" key="4">
    <source>
        <dbReference type="ARBA" id="ARBA00022840"/>
    </source>
</evidence>
<dbReference type="CDD" id="cd18808">
    <property type="entry name" value="SF1_C_Upf1"/>
    <property type="match status" value="1"/>
</dbReference>
<dbReference type="Proteomes" id="UP000736672">
    <property type="component" value="Unassembled WGS sequence"/>
</dbReference>
<protein>
    <submittedName>
        <fullName evidence="7">AAA domain-containing protein</fullName>
    </submittedName>
</protein>
<accession>A0A9P9L6C0</accession>
<evidence type="ECO:0000256" key="1">
    <source>
        <dbReference type="ARBA" id="ARBA00022741"/>
    </source>
</evidence>